<evidence type="ECO:0000256" key="2">
    <source>
        <dbReference type="SAM" id="MobiDB-lite"/>
    </source>
</evidence>
<keyword evidence="4" id="KW-1185">Reference proteome</keyword>
<dbReference type="InParanoid" id="A0A507B0X7"/>
<dbReference type="EMBL" id="SKBQ01000054">
    <property type="protein sequence ID" value="TPX10781.1"/>
    <property type="molecule type" value="Genomic_DNA"/>
</dbReference>
<feature type="compositionally biased region" description="Low complexity" evidence="2">
    <location>
        <begin position="141"/>
        <end position="188"/>
    </location>
</feature>
<comment type="caution">
    <text evidence="3">The sequence shown here is derived from an EMBL/GenBank/DDBJ whole genome shotgun (WGS) entry which is preliminary data.</text>
</comment>
<evidence type="ECO:0000256" key="1">
    <source>
        <dbReference type="SAM" id="Coils"/>
    </source>
</evidence>
<keyword evidence="1" id="KW-0175">Coiled coil</keyword>
<dbReference type="OrthoDB" id="5305418at2759"/>
<feature type="compositionally biased region" description="Low complexity" evidence="2">
    <location>
        <begin position="25"/>
        <end position="40"/>
    </location>
</feature>
<dbReference type="GeneID" id="41975797"/>
<sequence>MTSLPARHPRMALHLTDRALTPIISSSSSSPHSSSADDASALQALATTAFASHDTAQRLGLGPPTRLIVEYEPSSPSPSPSSPTATTTTAGPIVLHSFLDPTADTASPSSTPTPTPPPPPTATAGATEAQRGPGASVNGVSSPATTTAATSAAGESSQPQPSLSSAAPPGAPPSSSGAGTVGGSSSAAEAGVPALLAMVVAPGPEDLREARQAVARLERVGREFQQEIASEQRRAEGGGA</sequence>
<evidence type="ECO:0000313" key="3">
    <source>
        <dbReference type="EMBL" id="TPX10781.1"/>
    </source>
</evidence>
<protein>
    <submittedName>
        <fullName evidence="3">Uncharacterized protein</fullName>
    </submittedName>
</protein>
<dbReference type="InterPro" id="IPR035186">
    <property type="entry name" value="DUF5308"/>
</dbReference>
<accession>A0A507B0X7</accession>
<evidence type="ECO:0000313" key="4">
    <source>
        <dbReference type="Proteomes" id="UP000319257"/>
    </source>
</evidence>
<feature type="coiled-coil region" evidence="1">
    <location>
        <begin position="207"/>
        <end position="234"/>
    </location>
</feature>
<name>A0A507B0X7_9PEZI</name>
<feature type="region of interest" description="Disordered" evidence="2">
    <location>
        <begin position="1"/>
        <end position="40"/>
    </location>
</feature>
<proteinExistence type="predicted"/>
<feature type="compositionally biased region" description="Low complexity" evidence="2">
    <location>
        <begin position="101"/>
        <end position="110"/>
    </location>
</feature>
<feature type="compositionally biased region" description="Pro residues" evidence="2">
    <location>
        <begin position="111"/>
        <end position="121"/>
    </location>
</feature>
<gene>
    <name evidence="3" type="ORF">E0L32_008350</name>
</gene>
<dbReference type="AlphaFoldDB" id="A0A507B0X7"/>
<dbReference type="Pfam" id="PF17233">
    <property type="entry name" value="DUF5308"/>
    <property type="match status" value="2"/>
</dbReference>
<reference evidence="3 4" key="1">
    <citation type="submission" date="2019-06" db="EMBL/GenBank/DDBJ databases">
        <title>Draft genome sequence of the filamentous fungus Phialemoniopsis curvata isolated from diesel fuel.</title>
        <authorList>
            <person name="Varaljay V.A."/>
            <person name="Lyon W.J."/>
            <person name="Crouch A.L."/>
            <person name="Drake C.E."/>
            <person name="Hollomon J.M."/>
            <person name="Nadeau L.J."/>
            <person name="Nunn H.S."/>
            <person name="Stevenson B.S."/>
            <person name="Bojanowski C.L."/>
            <person name="Crookes-Goodson W.J."/>
        </authorList>
    </citation>
    <scope>NUCLEOTIDE SEQUENCE [LARGE SCALE GENOMIC DNA]</scope>
    <source>
        <strain evidence="3 4">D216</strain>
    </source>
</reference>
<feature type="region of interest" description="Disordered" evidence="2">
    <location>
        <begin position="52"/>
        <end position="188"/>
    </location>
</feature>
<organism evidence="3 4">
    <name type="scientific">Thyridium curvatum</name>
    <dbReference type="NCBI Taxonomy" id="1093900"/>
    <lineage>
        <taxon>Eukaryota</taxon>
        <taxon>Fungi</taxon>
        <taxon>Dikarya</taxon>
        <taxon>Ascomycota</taxon>
        <taxon>Pezizomycotina</taxon>
        <taxon>Sordariomycetes</taxon>
        <taxon>Sordariomycetidae</taxon>
        <taxon>Thyridiales</taxon>
        <taxon>Thyridiaceae</taxon>
        <taxon>Thyridium</taxon>
    </lineage>
</organism>
<dbReference type="Proteomes" id="UP000319257">
    <property type="component" value="Unassembled WGS sequence"/>
</dbReference>
<dbReference type="RefSeq" id="XP_030992492.1">
    <property type="nucleotide sequence ID" value="XM_031143195.1"/>
</dbReference>